<dbReference type="EMBL" id="CP022129">
    <property type="protein sequence ID" value="ASF48342.1"/>
    <property type="molecule type" value="Genomic_DNA"/>
</dbReference>
<gene>
    <name evidence="1" type="ORF">CEK71_21005</name>
</gene>
<evidence type="ECO:0000313" key="1">
    <source>
        <dbReference type="EMBL" id="ASF48342.1"/>
    </source>
</evidence>
<accession>A0A1Z4C474</accession>
<name>A0A1Z4C474_9GAMM</name>
<keyword evidence="2" id="KW-1185">Reference proteome</keyword>
<reference evidence="1 2" key="1">
    <citation type="submission" date="2017-06" db="EMBL/GenBank/DDBJ databases">
        <title>Genome Sequencing of the methanotroph Methylovulum psychrotolerants str. HV10-M2 isolated from a high-altitude environment.</title>
        <authorList>
            <person name="Mateos-Rivera A."/>
        </authorList>
    </citation>
    <scope>NUCLEOTIDE SEQUENCE [LARGE SCALE GENOMIC DNA]</scope>
    <source>
        <strain evidence="1 2">HV10_M2</strain>
    </source>
</reference>
<dbReference type="AlphaFoldDB" id="A0A1Z4C474"/>
<dbReference type="OrthoDB" id="6693997at2"/>
<protein>
    <submittedName>
        <fullName evidence="1">Uncharacterized protein</fullName>
    </submittedName>
</protein>
<organism evidence="1 2">
    <name type="scientific">Methylovulum psychrotolerans</name>
    <dbReference type="NCBI Taxonomy" id="1704499"/>
    <lineage>
        <taxon>Bacteria</taxon>
        <taxon>Pseudomonadati</taxon>
        <taxon>Pseudomonadota</taxon>
        <taxon>Gammaproteobacteria</taxon>
        <taxon>Methylococcales</taxon>
        <taxon>Methylococcaceae</taxon>
        <taxon>Methylovulum</taxon>
    </lineage>
</organism>
<evidence type="ECO:0000313" key="2">
    <source>
        <dbReference type="Proteomes" id="UP000197019"/>
    </source>
</evidence>
<proteinExistence type="predicted"/>
<sequence>MITGDDLTAMVTYWLATPQNSRLGTGFGNNAADLLGEPNSEGIANDFIKKMLNDLPILQVLPSGSVNVYAVPRGGDGLDLYVDVNGSLFPITSG</sequence>
<dbReference type="Proteomes" id="UP000197019">
    <property type="component" value="Chromosome"/>
</dbReference>
<dbReference type="RefSeq" id="WP_088621212.1">
    <property type="nucleotide sequence ID" value="NZ_CP022129.1"/>
</dbReference>
<dbReference type="KEGG" id="mpsy:CEK71_21005"/>